<evidence type="ECO:0000256" key="2">
    <source>
        <dbReference type="ARBA" id="ARBA00022692"/>
    </source>
</evidence>
<dbReference type="FunFam" id="1.20.1250.20:FF:000011">
    <property type="entry name" value="MFS multidrug transporter, putative"/>
    <property type="match status" value="1"/>
</dbReference>
<evidence type="ECO:0000256" key="3">
    <source>
        <dbReference type="ARBA" id="ARBA00022989"/>
    </source>
</evidence>
<evidence type="ECO:0000313" key="8">
    <source>
        <dbReference type="EMBL" id="KAF9446795.1"/>
    </source>
</evidence>
<dbReference type="SUPFAM" id="SSF103473">
    <property type="entry name" value="MFS general substrate transporter"/>
    <property type="match status" value="1"/>
</dbReference>
<reference evidence="8" key="1">
    <citation type="submission" date="2020-11" db="EMBL/GenBank/DDBJ databases">
        <authorList>
            <consortium name="DOE Joint Genome Institute"/>
            <person name="Ahrendt S."/>
            <person name="Riley R."/>
            <person name="Andreopoulos W."/>
            <person name="Labutti K."/>
            <person name="Pangilinan J."/>
            <person name="Ruiz-Duenas F.J."/>
            <person name="Barrasa J.M."/>
            <person name="Sanchez-Garcia M."/>
            <person name="Camarero S."/>
            <person name="Miyauchi S."/>
            <person name="Serrano A."/>
            <person name="Linde D."/>
            <person name="Babiker R."/>
            <person name="Drula E."/>
            <person name="Ayuso-Fernandez I."/>
            <person name="Pacheco R."/>
            <person name="Padilla G."/>
            <person name="Ferreira P."/>
            <person name="Barriuso J."/>
            <person name="Kellner H."/>
            <person name="Castanera R."/>
            <person name="Alfaro M."/>
            <person name="Ramirez L."/>
            <person name="Pisabarro A.G."/>
            <person name="Kuo A."/>
            <person name="Tritt A."/>
            <person name="Lipzen A."/>
            <person name="He G."/>
            <person name="Yan M."/>
            <person name="Ng V."/>
            <person name="Cullen D."/>
            <person name="Martin F."/>
            <person name="Rosso M.-N."/>
            <person name="Henrissat B."/>
            <person name="Hibbett D."/>
            <person name="Martinez A.T."/>
            <person name="Grigoriev I.V."/>
        </authorList>
    </citation>
    <scope>NUCLEOTIDE SEQUENCE</scope>
    <source>
        <strain evidence="8">MF-IS2</strain>
    </source>
</reference>
<dbReference type="AlphaFoldDB" id="A0A9P5XBZ2"/>
<feature type="transmembrane region" description="Helical" evidence="6">
    <location>
        <begin position="356"/>
        <end position="376"/>
    </location>
</feature>
<dbReference type="EMBL" id="MU151228">
    <property type="protein sequence ID" value="KAF9446795.1"/>
    <property type="molecule type" value="Genomic_DNA"/>
</dbReference>
<dbReference type="InterPro" id="IPR020846">
    <property type="entry name" value="MFS_dom"/>
</dbReference>
<evidence type="ECO:0000259" key="7">
    <source>
        <dbReference type="PROSITE" id="PS50850"/>
    </source>
</evidence>
<feature type="transmembrane region" description="Helical" evidence="6">
    <location>
        <begin position="454"/>
        <end position="478"/>
    </location>
</feature>
<dbReference type="PROSITE" id="PS50850">
    <property type="entry name" value="MFS"/>
    <property type="match status" value="1"/>
</dbReference>
<dbReference type="GO" id="GO:0016020">
    <property type="term" value="C:membrane"/>
    <property type="evidence" value="ECO:0007669"/>
    <property type="project" value="UniProtKB-SubCell"/>
</dbReference>
<protein>
    <submittedName>
        <fullName evidence="8">MFS general substrate transporter</fullName>
    </submittedName>
</protein>
<keyword evidence="3 6" id="KW-1133">Transmembrane helix</keyword>
<comment type="subcellular location">
    <subcellularLocation>
        <location evidence="1">Membrane</location>
        <topology evidence="1">Multi-pass membrane protein</topology>
    </subcellularLocation>
</comment>
<feature type="transmembrane region" description="Helical" evidence="6">
    <location>
        <begin position="153"/>
        <end position="172"/>
    </location>
</feature>
<dbReference type="OrthoDB" id="6770063at2759"/>
<feature type="compositionally biased region" description="Polar residues" evidence="5">
    <location>
        <begin position="42"/>
        <end position="51"/>
    </location>
</feature>
<dbReference type="Proteomes" id="UP000807342">
    <property type="component" value="Unassembled WGS sequence"/>
</dbReference>
<feature type="compositionally biased region" description="Polar residues" evidence="5">
    <location>
        <begin position="1"/>
        <end position="11"/>
    </location>
</feature>
<keyword evidence="2 6" id="KW-0812">Transmembrane</keyword>
<accession>A0A9P5XBZ2</accession>
<feature type="domain" description="Major facilitator superfamily (MFS) profile" evidence="7">
    <location>
        <begin position="85"/>
        <end position="518"/>
    </location>
</feature>
<feature type="region of interest" description="Disordered" evidence="5">
    <location>
        <begin position="1"/>
        <end position="76"/>
    </location>
</feature>
<keyword evidence="4 6" id="KW-0472">Membrane</keyword>
<dbReference type="CDD" id="cd17323">
    <property type="entry name" value="MFS_Tpo1_MDR_like"/>
    <property type="match status" value="1"/>
</dbReference>
<organism evidence="8 9">
    <name type="scientific">Macrolepiota fuliginosa MF-IS2</name>
    <dbReference type="NCBI Taxonomy" id="1400762"/>
    <lineage>
        <taxon>Eukaryota</taxon>
        <taxon>Fungi</taxon>
        <taxon>Dikarya</taxon>
        <taxon>Basidiomycota</taxon>
        <taxon>Agaricomycotina</taxon>
        <taxon>Agaricomycetes</taxon>
        <taxon>Agaricomycetidae</taxon>
        <taxon>Agaricales</taxon>
        <taxon>Agaricineae</taxon>
        <taxon>Agaricaceae</taxon>
        <taxon>Macrolepiota</taxon>
    </lineage>
</organism>
<evidence type="ECO:0000256" key="6">
    <source>
        <dbReference type="SAM" id="Phobius"/>
    </source>
</evidence>
<evidence type="ECO:0000256" key="1">
    <source>
        <dbReference type="ARBA" id="ARBA00004141"/>
    </source>
</evidence>
<dbReference type="GO" id="GO:0022857">
    <property type="term" value="F:transmembrane transporter activity"/>
    <property type="evidence" value="ECO:0007669"/>
    <property type="project" value="InterPro"/>
</dbReference>
<dbReference type="InterPro" id="IPR036259">
    <property type="entry name" value="MFS_trans_sf"/>
</dbReference>
<feature type="transmembrane region" description="Helical" evidence="6">
    <location>
        <begin position="397"/>
        <end position="416"/>
    </location>
</feature>
<sequence length="529" mass="57835">MLMSSTPSSRVPSLIASDDTTVQGGLVPSRRSHSVLERGSRSLRSATPSKPTQDDEKAESFVVTWDGPNDPGNPRNWSKHRRWTVTLIVSLFTFISPVGSSISSPALPDISRDLHIPPGSVLENMTLSIFILAYALGPLIWGPLSELFGRQVILQISNIWFLVFNTLCGVAKTPTQMLVFRFLAGFGGAAPQSLGGGVVGDLWSPEERGMAMSVYSLAPLVGPSTGPLVGGWIAERVPWQWVFWSVSIADGLLQIAGFIFIRETYAPELLKRRARKIRKETGNNAYRSSFECPDRHWTMVMARGMIKPIVFLLTEPIVQVFALYMAVLYGILYLTMTTFVKVYTDQYGQSTGIAGIHYLAVALGSTVGGQVGARVLNTVYRKLKEKNGGVGTPEMRLPLLMVSATTLPIGLLIYGWTANARLFWLLPDLGVFIYSIGIGGNWTCIQTYLVDNYALYAASAIAGVASFRAFAGFGFPLFADKMYAQLGDGWGNSILALICLVIGCPAPFIFYRYGPKLREWSNAASVEKA</sequence>
<feature type="transmembrane region" description="Helical" evidence="6">
    <location>
        <begin position="309"/>
        <end position="336"/>
    </location>
</feature>
<evidence type="ECO:0000256" key="4">
    <source>
        <dbReference type="ARBA" id="ARBA00023136"/>
    </source>
</evidence>
<dbReference type="Pfam" id="PF07690">
    <property type="entry name" value="MFS_1"/>
    <property type="match status" value="1"/>
</dbReference>
<gene>
    <name evidence="8" type="ORF">P691DRAFT_776587</name>
</gene>
<feature type="transmembrane region" description="Helical" evidence="6">
    <location>
        <begin position="422"/>
        <end position="442"/>
    </location>
</feature>
<keyword evidence="9" id="KW-1185">Reference proteome</keyword>
<dbReference type="PANTHER" id="PTHR23502:SF60">
    <property type="entry name" value="MAJOR FACILITATOR SUPERFAMILY (MFS) PROFILE DOMAIN-CONTAINING PROTEIN-RELATED"/>
    <property type="match status" value="1"/>
</dbReference>
<proteinExistence type="predicted"/>
<feature type="transmembrane region" description="Helical" evidence="6">
    <location>
        <begin position="122"/>
        <end position="141"/>
    </location>
</feature>
<name>A0A9P5XBZ2_9AGAR</name>
<feature type="transmembrane region" description="Helical" evidence="6">
    <location>
        <begin position="239"/>
        <end position="261"/>
    </location>
</feature>
<dbReference type="Gene3D" id="1.20.1250.20">
    <property type="entry name" value="MFS general substrate transporter like domains"/>
    <property type="match status" value="1"/>
</dbReference>
<dbReference type="InterPro" id="IPR011701">
    <property type="entry name" value="MFS"/>
</dbReference>
<evidence type="ECO:0000256" key="5">
    <source>
        <dbReference type="SAM" id="MobiDB-lite"/>
    </source>
</evidence>
<feature type="transmembrane region" description="Helical" evidence="6">
    <location>
        <begin position="83"/>
        <end position="102"/>
    </location>
</feature>
<feature type="transmembrane region" description="Helical" evidence="6">
    <location>
        <begin position="490"/>
        <end position="511"/>
    </location>
</feature>
<evidence type="ECO:0000313" key="9">
    <source>
        <dbReference type="Proteomes" id="UP000807342"/>
    </source>
</evidence>
<comment type="caution">
    <text evidence="8">The sequence shown here is derived from an EMBL/GenBank/DDBJ whole genome shotgun (WGS) entry which is preliminary data.</text>
</comment>
<dbReference type="PANTHER" id="PTHR23502">
    <property type="entry name" value="MAJOR FACILITATOR SUPERFAMILY"/>
    <property type="match status" value="1"/>
</dbReference>